<dbReference type="GO" id="GO:0034040">
    <property type="term" value="F:ATPase-coupled lipid transmembrane transporter activity"/>
    <property type="evidence" value="ECO:0007669"/>
    <property type="project" value="TreeGrafter"/>
</dbReference>
<evidence type="ECO:0000256" key="1">
    <source>
        <dbReference type="ARBA" id="ARBA00004651"/>
    </source>
</evidence>
<keyword evidence="2" id="KW-0813">Transport</keyword>
<dbReference type="SMART" id="SM00382">
    <property type="entry name" value="AAA"/>
    <property type="match status" value="1"/>
</dbReference>
<evidence type="ECO:0000259" key="11">
    <source>
        <dbReference type="PROSITE" id="PS50929"/>
    </source>
</evidence>
<dbReference type="Pfam" id="PF00664">
    <property type="entry name" value="ABC_membrane"/>
    <property type="match status" value="1"/>
</dbReference>
<organism evidence="12 13">
    <name type="scientific">Frischella perrara</name>
    <dbReference type="NCBI Taxonomy" id="1267021"/>
    <lineage>
        <taxon>Bacteria</taxon>
        <taxon>Pseudomonadati</taxon>
        <taxon>Pseudomonadota</taxon>
        <taxon>Gammaproteobacteria</taxon>
        <taxon>Orbales</taxon>
        <taxon>Orbaceae</taxon>
        <taxon>Frischella</taxon>
    </lineage>
</organism>
<feature type="domain" description="ABC transporter" evidence="10">
    <location>
        <begin position="339"/>
        <end position="573"/>
    </location>
</feature>
<dbReference type="InterPro" id="IPR011527">
    <property type="entry name" value="ABC1_TM_dom"/>
</dbReference>
<dbReference type="PROSITE" id="PS50893">
    <property type="entry name" value="ABC_TRANSPORTER_2"/>
    <property type="match status" value="1"/>
</dbReference>
<evidence type="ECO:0000259" key="10">
    <source>
        <dbReference type="PROSITE" id="PS50893"/>
    </source>
</evidence>
<feature type="transmembrane region" description="Helical" evidence="9">
    <location>
        <begin position="244"/>
        <end position="264"/>
    </location>
</feature>
<dbReference type="InterPro" id="IPR027417">
    <property type="entry name" value="P-loop_NTPase"/>
</dbReference>
<comment type="subcellular location">
    <subcellularLocation>
        <location evidence="1">Cell membrane</location>
        <topology evidence="1">Multi-pass membrane protein</topology>
    </subcellularLocation>
</comment>
<evidence type="ECO:0000256" key="4">
    <source>
        <dbReference type="ARBA" id="ARBA00022692"/>
    </source>
</evidence>
<dbReference type="Gene3D" id="1.20.1560.10">
    <property type="entry name" value="ABC transporter type 1, transmembrane domain"/>
    <property type="match status" value="1"/>
</dbReference>
<keyword evidence="5" id="KW-0547">Nucleotide-binding</keyword>
<evidence type="ECO:0000256" key="2">
    <source>
        <dbReference type="ARBA" id="ARBA00022448"/>
    </source>
</evidence>
<dbReference type="PANTHER" id="PTHR24221">
    <property type="entry name" value="ATP-BINDING CASSETTE SUB-FAMILY B"/>
    <property type="match status" value="1"/>
</dbReference>
<gene>
    <name evidence="12" type="ORF">FPB0191_01901</name>
</gene>
<dbReference type="InterPro" id="IPR017871">
    <property type="entry name" value="ABC_transporter-like_CS"/>
</dbReference>
<sequence>MNISEPLRFILLVKLMGKAFWISILTAIISTIMTLVPIWILYLMVEELTVATLSLELIYSCLAVAFIAMLLRWGLIVISHVSAHHGALKLAYHLKLHLTQKLGLAPLSFFSAHTASDLRKVINDDIAALEGFLAHFLPDVASALTLPIVGLSLLLYVDAPMAFIAILLLPVAIWCQWLSMRRSAEQARQWGELQINIAQKVSEYIRGIAVIKSFGLRSDSFRQLSQTIRDVAPWVENYCKKNMFGWNCFNCLLSSNLVLVAPIGAWRCYQGDLAPVDWLLCLLVAPVILQPFLRLVFALTEQAQRQGSLDRLNQIVNASQITVPHVIDKASLPTGNLVLSFSHVSYHYDHQKSGLQEVTFNTLPHGLTAIVGPSGAGKTTIARLATRLLDCDQGEVTLGGLNIQHWPLEELFKQISMVSQNVYLFNGTVMENLLLGRPDANIEQVIAATQAACAHEFILSLPQGYDTQIGENGARLSGGERQRLSIARTLLRDAPLLILDEATAYADSENEWLIQQAISSLCNGRSVLMIAHRLKTIIHADQIIVVDQGKVVGQGRHDELLLNCPCYCQLWQDAGLGGEKIDDH</sequence>
<dbReference type="Proteomes" id="UP000030901">
    <property type="component" value="Chromosome"/>
</dbReference>
<keyword evidence="3" id="KW-1003">Cell membrane</keyword>
<dbReference type="FunFam" id="3.40.50.300:FF:000221">
    <property type="entry name" value="Multidrug ABC transporter ATP-binding protein"/>
    <property type="match status" value="1"/>
</dbReference>
<keyword evidence="8 9" id="KW-0472">Membrane</keyword>
<evidence type="ECO:0000256" key="7">
    <source>
        <dbReference type="ARBA" id="ARBA00022989"/>
    </source>
</evidence>
<evidence type="ECO:0000256" key="6">
    <source>
        <dbReference type="ARBA" id="ARBA00022840"/>
    </source>
</evidence>
<proteinExistence type="predicted"/>
<accession>A0A0A7S2E0</accession>
<name>A0A0A7S2E0_FRIPE</name>
<dbReference type="GO" id="GO:0016887">
    <property type="term" value="F:ATP hydrolysis activity"/>
    <property type="evidence" value="ECO:0007669"/>
    <property type="project" value="InterPro"/>
</dbReference>
<dbReference type="PROSITE" id="PS00211">
    <property type="entry name" value="ABC_TRANSPORTER_1"/>
    <property type="match status" value="1"/>
</dbReference>
<evidence type="ECO:0000256" key="8">
    <source>
        <dbReference type="ARBA" id="ARBA00023136"/>
    </source>
</evidence>
<dbReference type="EMBL" id="CP009056">
    <property type="protein sequence ID" value="AJA45715.1"/>
    <property type="molecule type" value="Genomic_DNA"/>
</dbReference>
<evidence type="ECO:0000313" key="13">
    <source>
        <dbReference type="Proteomes" id="UP000030901"/>
    </source>
</evidence>
<dbReference type="CDD" id="cd07346">
    <property type="entry name" value="ABC_6TM_exporters"/>
    <property type="match status" value="1"/>
</dbReference>
<dbReference type="SUPFAM" id="SSF52540">
    <property type="entry name" value="P-loop containing nucleoside triphosphate hydrolases"/>
    <property type="match status" value="1"/>
</dbReference>
<reference evidence="12 13" key="1">
    <citation type="journal article" date="2014" name="Appl. Environ. Microbiol.">
        <title>Gut symbionts from distinct hosts exhibit genotoxic activity via divergent colibactin biosynthetic pathways.</title>
        <authorList>
            <person name="Engel P."/>
            <person name="Vizcaino M.I."/>
            <person name="Crawford J.M."/>
        </authorList>
    </citation>
    <scope>NUCLEOTIDE SEQUENCE [LARGE SCALE GENOMIC DNA]</scope>
    <source>
        <strain evidence="12 13">PEB0191</strain>
    </source>
</reference>
<keyword evidence="6" id="KW-0067">ATP-binding</keyword>
<evidence type="ECO:0000256" key="5">
    <source>
        <dbReference type="ARBA" id="ARBA00022741"/>
    </source>
</evidence>
<feature type="domain" description="ABC transmembrane type-1" evidence="11">
    <location>
        <begin position="21"/>
        <end position="304"/>
    </location>
</feature>
<evidence type="ECO:0000256" key="9">
    <source>
        <dbReference type="SAM" id="Phobius"/>
    </source>
</evidence>
<keyword evidence="7 9" id="KW-1133">Transmembrane helix</keyword>
<dbReference type="STRING" id="1267021.FPB0191_01901"/>
<dbReference type="AlphaFoldDB" id="A0A0A7S2E0"/>
<keyword evidence="4 9" id="KW-0812">Transmembrane</keyword>
<dbReference type="PROSITE" id="PS50929">
    <property type="entry name" value="ABC_TM1F"/>
    <property type="match status" value="1"/>
</dbReference>
<dbReference type="InterPro" id="IPR003593">
    <property type="entry name" value="AAA+_ATPase"/>
</dbReference>
<evidence type="ECO:0000313" key="12">
    <source>
        <dbReference type="EMBL" id="AJA45715.1"/>
    </source>
</evidence>
<feature type="transmembrane region" description="Helical" evidence="9">
    <location>
        <begin position="162"/>
        <end position="180"/>
    </location>
</feature>
<feature type="transmembrane region" description="Helical" evidence="9">
    <location>
        <begin position="57"/>
        <end position="78"/>
    </location>
</feature>
<dbReference type="InterPro" id="IPR039421">
    <property type="entry name" value="Type_1_exporter"/>
</dbReference>
<dbReference type="OrthoDB" id="9806127at2"/>
<dbReference type="PANTHER" id="PTHR24221:SF397">
    <property type="entry name" value="ABC TRANSPORTER, ATP-BINDING TRANSMEMBRANE PROTEIN"/>
    <property type="match status" value="1"/>
</dbReference>
<feature type="transmembrane region" description="Helical" evidence="9">
    <location>
        <begin position="20"/>
        <end position="45"/>
    </location>
</feature>
<dbReference type="RefSeq" id="WP_052236913.1">
    <property type="nucleotide sequence ID" value="NZ_CP009056.1"/>
</dbReference>
<dbReference type="KEGG" id="fpp:FPB0191_01901"/>
<dbReference type="Gene3D" id="3.40.50.300">
    <property type="entry name" value="P-loop containing nucleotide triphosphate hydrolases"/>
    <property type="match status" value="1"/>
</dbReference>
<dbReference type="GO" id="GO:0140359">
    <property type="term" value="F:ABC-type transporter activity"/>
    <property type="evidence" value="ECO:0007669"/>
    <property type="project" value="InterPro"/>
</dbReference>
<keyword evidence="13" id="KW-1185">Reference proteome</keyword>
<dbReference type="HOGENOM" id="CLU_000604_84_9_6"/>
<protein>
    <submittedName>
        <fullName evidence="12">ABC-type multidrug transport system, ATPase and permease component</fullName>
    </submittedName>
</protein>
<dbReference type="InterPro" id="IPR036640">
    <property type="entry name" value="ABC1_TM_sf"/>
</dbReference>
<dbReference type="GO" id="GO:0005886">
    <property type="term" value="C:plasma membrane"/>
    <property type="evidence" value="ECO:0007669"/>
    <property type="project" value="UniProtKB-SubCell"/>
</dbReference>
<dbReference type="InterPro" id="IPR003439">
    <property type="entry name" value="ABC_transporter-like_ATP-bd"/>
</dbReference>
<evidence type="ECO:0000256" key="3">
    <source>
        <dbReference type="ARBA" id="ARBA00022475"/>
    </source>
</evidence>
<dbReference type="GO" id="GO:0005524">
    <property type="term" value="F:ATP binding"/>
    <property type="evidence" value="ECO:0007669"/>
    <property type="project" value="UniProtKB-KW"/>
</dbReference>
<dbReference type="Pfam" id="PF00005">
    <property type="entry name" value="ABC_tran"/>
    <property type="match status" value="1"/>
</dbReference>
<feature type="transmembrane region" description="Helical" evidence="9">
    <location>
        <begin position="276"/>
        <end position="297"/>
    </location>
</feature>
<dbReference type="SUPFAM" id="SSF90123">
    <property type="entry name" value="ABC transporter transmembrane region"/>
    <property type="match status" value="1"/>
</dbReference>
<feature type="transmembrane region" description="Helical" evidence="9">
    <location>
        <begin position="136"/>
        <end position="156"/>
    </location>
</feature>